<sequence>MKKVLFSVLGLFLFFSICSTVFASTIYWPTTSKEINSGFGMRIHPISGELTMHNGIDIAALKKDSQGKGIAGDPVRAMHNGVISRAGLMSGYGLVVMIDHVGSHQINYKNVQSVYAHLDSLNANTRTGETVSGGTTIGTMGKSGDVTGVHLHFETRDCATPECVFSKSIPHNPMSWYSGGITTLIEENHELLDENYGLYDVELIFEKPYFYPIEELEKMTPEELIEIGYPNPYEFQ</sequence>
<accession>A0AAW9ADL0</accession>
<reference evidence="3 4" key="1">
    <citation type="submission" date="2023-06" db="EMBL/GenBank/DDBJ databases">
        <title>Sporosarcina sp. nov., isolated from Korean traditional fermented seafood 'Jeotgal'.</title>
        <authorList>
            <person name="Yang A.I."/>
            <person name="Shin N.-R."/>
        </authorList>
    </citation>
    <scope>NUCLEOTIDE SEQUENCE [LARGE SCALE GENOMIC DNA]</scope>
    <source>
        <strain evidence="3 4">KCTC43456</strain>
    </source>
</reference>
<evidence type="ECO:0000259" key="2">
    <source>
        <dbReference type="Pfam" id="PF01551"/>
    </source>
</evidence>
<dbReference type="GO" id="GO:0004222">
    <property type="term" value="F:metalloendopeptidase activity"/>
    <property type="evidence" value="ECO:0007669"/>
    <property type="project" value="TreeGrafter"/>
</dbReference>
<dbReference type="AlphaFoldDB" id="A0AAW9ADL0"/>
<organism evidence="3 4">
    <name type="scientific">Sporosarcina thermotolerans</name>
    <dbReference type="NCBI Taxonomy" id="633404"/>
    <lineage>
        <taxon>Bacteria</taxon>
        <taxon>Bacillati</taxon>
        <taxon>Bacillota</taxon>
        <taxon>Bacilli</taxon>
        <taxon>Bacillales</taxon>
        <taxon>Caryophanaceae</taxon>
        <taxon>Sporosarcina</taxon>
    </lineage>
</organism>
<evidence type="ECO:0000313" key="3">
    <source>
        <dbReference type="EMBL" id="MDW0118150.1"/>
    </source>
</evidence>
<protein>
    <submittedName>
        <fullName evidence="3">M23 family metallopeptidase</fullName>
        <ecNumber evidence="3">3.4.24.-</ecNumber>
    </submittedName>
</protein>
<keyword evidence="4" id="KW-1185">Reference proteome</keyword>
<feature type="domain" description="M23ase beta-sheet core" evidence="2">
    <location>
        <begin position="52"/>
        <end position="157"/>
    </location>
</feature>
<gene>
    <name evidence="3" type="ORF">QTL97_14540</name>
</gene>
<dbReference type="CDD" id="cd12797">
    <property type="entry name" value="M23_peptidase"/>
    <property type="match status" value="1"/>
</dbReference>
<feature type="chain" id="PRO_5043465756" evidence="1">
    <location>
        <begin position="24"/>
        <end position="236"/>
    </location>
</feature>
<dbReference type="Pfam" id="PF01551">
    <property type="entry name" value="Peptidase_M23"/>
    <property type="match status" value="1"/>
</dbReference>
<dbReference type="EMBL" id="JAUBDJ010000010">
    <property type="protein sequence ID" value="MDW0118150.1"/>
    <property type="molecule type" value="Genomic_DNA"/>
</dbReference>
<dbReference type="SUPFAM" id="SSF51261">
    <property type="entry name" value="Duplicated hybrid motif"/>
    <property type="match status" value="1"/>
</dbReference>
<dbReference type="PANTHER" id="PTHR21666:SF270">
    <property type="entry name" value="MUREIN HYDROLASE ACTIVATOR ENVC"/>
    <property type="match status" value="1"/>
</dbReference>
<keyword evidence="3" id="KW-0378">Hydrolase</keyword>
<dbReference type="InterPro" id="IPR050570">
    <property type="entry name" value="Cell_wall_metabolism_enzyme"/>
</dbReference>
<evidence type="ECO:0000313" key="4">
    <source>
        <dbReference type="Proteomes" id="UP001271648"/>
    </source>
</evidence>
<dbReference type="PANTHER" id="PTHR21666">
    <property type="entry name" value="PEPTIDASE-RELATED"/>
    <property type="match status" value="1"/>
</dbReference>
<dbReference type="RefSeq" id="WP_283732350.1">
    <property type="nucleotide sequence ID" value="NZ_CP125968.1"/>
</dbReference>
<keyword evidence="1" id="KW-0732">Signal</keyword>
<dbReference type="InterPro" id="IPR011055">
    <property type="entry name" value="Dup_hybrid_motif"/>
</dbReference>
<comment type="caution">
    <text evidence="3">The sequence shown here is derived from an EMBL/GenBank/DDBJ whole genome shotgun (WGS) entry which is preliminary data.</text>
</comment>
<dbReference type="Gene3D" id="2.70.70.10">
    <property type="entry name" value="Glucose Permease (Domain IIA)"/>
    <property type="match status" value="1"/>
</dbReference>
<name>A0AAW9ADL0_9BACL</name>
<dbReference type="InterPro" id="IPR016047">
    <property type="entry name" value="M23ase_b-sheet_dom"/>
</dbReference>
<evidence type="ECO:0000256" key="1">
    <source>
        <dbReference type="SAM" id="SignalP"/>
    </source>
</evidence>
<proteinExistence type="predicted"/>
<dbReference type="EC" id="3.4.24.-" evidence="3"/>
<dbReference type="Proteomes" id="UP001271648">
    <property type="component" value="Unassembled WGS sequence"/>
</dbReference>
<feature type="signal peptide" evidence="1">
    <location>
        <begin position="1"/>
        <end position="23"/>
    </location>
</feature>